<protein>
    <submittedName>
        <fullName evidence="2">Uncharacterized protein</fullName>
    </submittedName>
</protein>
<dbReference type="EMBL" id="CP017241">
    <property type="protein sequence ID" value="APO76668.1"/>
    <property type="molecule type" value="Genomic_DNA"/>
</dbReference>
<name>A0A1L5P923_RHIET</name>
<dbReference type="Proteomes" id="UP000185109">
    <property type="component" value="Chromosome"/>
</dbReference>
<evidence type="ECO:0000313" key="2">
    <source>
        <dbReference type="EMBL" id="APO76668.1"/>
    </source>
</evidence>
<organism evidence="2 3">
    <name type="scientific">Rhizobium etli 8C-3</name>
    <dbReference type="NCBI Taxonomy" id="538025"/>
    <lineage>
        <taxon>Bacteria</taxon>
        <taxon>Pseudomonadati</taxon>
        <taxon>Pseudomonadota</taxon>
        <taxon>Alphaproteobacteria</taxon>
        <taxon>Hyphomicrobiales</taxon>
        <taxon>Rhizobiaceae</taxon>
        <taxon>Rhizobium/Agrobacterium group</taxon>
        <taxon>Rhizobium</taxon>
    </lineage>
</organism>
<reference evidence="2 3" key="1">
    <citation type="submission" date="2016-09" db="EMBL/GenBank/DDBJ databases">
        <title>The complete genome sequences of Rhizobium gallicum, symbiovars gallicum and phaseoli, symbionts associated to common bean (Phaseolus vulgaris).</title>
        <authorList>
            <person name="Bustos P."/>
            <person name="Santamaria R.I."/>
            <person name="Perez-Carrascal O.M."/>
            <person name="Juarez S."/>
            <person name="Lozano L."/>
            <person name="Martinez-Flores I."/>
            <person name="Martinez-Romero E."/>
            <person name="Cevallos M."/>
            <person name="Romero D."/>
            <person name="Davila G."/>
            <person name="Gonzalez V."/>
        </authorList>
    </citation>
    <scope>NUCLEOTIDE SEQUENCE [LARGE SCALE GENOMIC DNA]</scope>
    <source>
        <strain evidence="2 3">8C-3</strain>
    </source>
</reference>
<feature type="compositionally biased region" description="Basic residues" evidence="1">
    <location>
        <begin position="1"/>
        <end position="14"/>
    </location>
</feature>
<sequence>MRHPASGRTSKRARSPISFEVTDVDATGTCEGPPPTDRSIVTRGENDDKAARNCGKIAAYAAAPSFNFLATADAARQVFRLTGMSAV</sequence>
<evidence type="ECO:0000256" key="1">
    <source>
        <dbReference type="SAM" id="MobiDB-lite"/>
    </source>
</evidence>
<accession>A0A1L5P923</accession>
<evidence type="ECO:0000313" key="3">
    <source>
        <dbReference type="Proteomes" id="UP000185109"/>
    </source>
</evidence>
<proteinExistence type="predicted"/>
<dbReference type="AlphaFoldDB" id="A0A1L5P923"/>
<gene>
    <name evidence="2" type="ORF">AM571_CH03887</name>
</gene>
<feature type="region of interest" description="Disordered" evidence="1">
    <location>
        <begin position="1"/>
        <end position="45"/>
    </location>
</feature>